<dbReference type="InterPro" id="IPR013105">
    <property type="entry name" value="TPR_2"/>
</dbReference>
<dbReference type="InterPro" id="IPR011990">
    <property type="entry name" value="TPR-like_helical_dom_sf"/>
</dbReference>
<dbReference type="AlphaFoldDB" id="A0A944CIQ4"/>
<evidence type="ECO:0000256" key="1">
    <source>
        <dbReference type="ARBA" id="ARBA00022737"/>
    </source>
</evidence>
<sequence>MSVGERDFYPAKEESRLKDELGEARKNRDRTNVNLIEKKLVKLYVSQAEYFKMAEKPDPYIAEKYLQKALRIQADHPVANYRLGFLYYRNKEYAKAIFHFEKALDGSDVEGLNDTQTLLTNMFMVNCGIRIAKESILEVRSIEENLYSDLEKDRIDKYRKEVLVLEEDIFERMFYKKNVDGMENRISEIEFSSYQPLGKEILLKISDQGRELILPGSFRMSLSPVAFYIFYALLTTDHFLTYRDIIGKIRTWSELEVKEDNIRQIISRFSRNIPTWNEYFHSASVMNPETNRQVAANKLAESVKTCILCRGDEVLPGEY</sequence>
<feature type="repeat" description="TPR" evidence="3">
    <location>
        <begin position="77"/>
        <end position="110"/>
    </location>
</feature>
<dbReference type="Proteomes" id="UP000761411">
    <property type="component" value="Unassembled WGS sequence"/>
</dbReference>
<gene>
    <name evidence="4" type="ORF">DYI25_05360</name>
</gene>
<proteinExistence type="predicted"/>
<organism evidence="4 5">
    <name type="scientific">Mesobacillus boroniphilus</name>
    <dbReference type="NCBI Taxonomy" id="308892"/>
    <lineage>
        <taxon>Bacteria</taxon>
        <taxon>Bacillati</taxon>
        <taxon>Bacillota</taxon>
        <taxon>Bacilli</taxon>
        <taxon>Bacillales</taxon>
        <taxon>Bacillaceae</taxon>
        <taxon>Mesobacillus</taxon>
    </lineage>
</organism>
<accession>A0A944CIQ4</accession>
<keyword evidence="5" id="KW-1185">Reference proteome</keyword>
<dbReference type="InterPro" id="IPR019734">
    <property type="entry name" value="TPR_rpt"/>
</dbReference>
<reference evidence="4 5" key="1">
    <citation type="journal article" date="2021" name="Microorganisms">
        <title>Bacterial Dimethylsulfoniopropionate Biosynthesis in the East China Sea.</title>
        <authorList>
            <person name="Liu J."/>
            <person name="Zhang Y."/>
            <person name="Liu J."/>
            <person name="Zhong H."/>
            <person name="Williams B.T."/>
            <person name="Zheng Y."/>
            <person name="Curson A.R.J."/>
            <person name="Sun C."/>
            <person name="Sun H."/>
            <person name="Song D."/>
            <person name="Wagner Mackenzie B."/>
            <person name="Bermejo Martinez A."/>
            <person name="Todd J.D."/>
            <person name="Zhang X.H."/>
        </authorList>
    </citation>
    <scope>NUCLEOTIDE SEQUENCE [LARGE SCALE GENOMIC DNA]</scope>
    <source>
        <strain evidence="4 5">ESS08</strain>
    </source>
</reference>
<dbReference type="PROSITE" id="PS50005">
    <property type="entry name" value="TPR"/>
    <property type="match status" value="1"/>
</dbReference>
<dbReference type="Gene3D" id="1.25.40.10">
    <property type="entry name" value="Tetratricopeptide repeat domain"/>
    <property type="match status" value="1"/>
</dbReference>
<keyword evidence="2 3" id="KW-0802">TPR repeat</keyword>
<evidence type="ECO:0000313" key="5">
    <source>
        <dbReference type="Proteomes" id="UP000761411"/>
    </source>
</evidence>
<protein>
    <submittedName>
        <fullName evidence="4">Tetratricopeptide repeat protein</fullName>
    </submittedName>
</protein>
<comment type="caution">
    <text evidence="4">The sequence shown here is derived from an EMBL/GenBank/DDBJ whole genome shotgun (WGS) entry which is preliminary data.</text>
</comment>
<dbReference type="EMBL" id="QTKX01000001">
    <property type="protein sequence ID" value="MBS8263864.1"/>
    <property type="molecule type" value="Genomic_DNA"/>
</dbReference>
<dbReference type="RefSeq" id="WP_213367396.1">
    <property type="nucleotide sequence ID" value="NZ_QTKX01000001.1"/>
</dbReference>
<dbReference type="SUPFAM" id="SSF81901">
    <property type="entry name" value="HCP-like"/>
    <property type="match status" value="1"/>
</dbReference>
<evidence type="ECO:0000256" key="2">
    <source>
        <dbReference type="ARBA" id="ARBA00022803"/>
    </source>
</evidence>
<name>A0A944CIQ4_9BACI</name>
<evidence type="ECO:0000313" key="4">
    <source>
        <dbReference type="EMBL" id="MBS8263864.1"/>
    </source>
</evidence>
<evidence type="ECO:0000256" key="3">
    <source>
        <dbReference type="PROSITE-ProRule" id="PRU00339"/>
    </source>
</evidence>
<dbReference type="Pfam" id="PF07719">
    <property type="entry name" value="TPR_2"/>
    <property type="match status" value="1"/>
</dbReference>
<keyword evidence="1" id="KW-0677">Repeat</keyword>